<reference evidence="2 3" key="1">
    <citation type="submission" date="2019-08" db="EMBL/GenBank/DDBJ databases">
        <title>In-depth cultivation of the pig gut microbiome towards novel bacterial diversity and tailored functional studies.</title>
        <authorList>
            <person name="Wylensek D."/>
            <person name="Hitch T.C.A."/>
            <person name="Clavel T."/>
        </authorList>
    </citation>
    <scope>NUCLEOTIDE SEQUENCE [LARGE SCALE GENOMIC DNA]</scope>
    <source>
        <strain evidence="2 3">Oil-RF-744-WCA-WT-10</strain>
    </source>
</reference>
<organism evidence="2 3">
    <name type="scientific">Sodaliphilus pleomorphus</name>
    <dbReference type="NCBI Taxonomy" id="2606626"/>
    <lineage>
        <taxon>Bacteria</taxon>
        <taxon>Pseudomonadati</taxon>
        <taxon>Bacteroidota</taxon>
        <taxon>Bacteroidia</taxon>
        <taxon>Bacteroidales</taxon>
        <taxon>Muribaculaceae</taxon>
        <taxon>Sodaliphilus</taxon>
    </lineage>
</organism>
<proteinExistence type="predicted"/>
<dbReference type="PROSITE" id="PS51257">
    <property type="entry name" value="PROKAR_LIPOPROTEIN"/>
    <property type="match status" value="1"/>
</dbReference>
<evidence type="ECO:0000256" key="1">
    <source>
        <dbReference type="SAM" id="SignalP"/>
    </source>
</evidence>
<feature type="chain" id="PRO_5027041397" description="Calx-beta domain-containing protein" evidence="1">
    <location>
        <begin position="23"/>
        <end position="268"/>
    </location>
</feature>
<keyword evidence="1" id="KW-0732">Signal</keyword>
<evidence type="ECO:0008006" key="4">
    <source>
        <dbReference type="Google" id="ProtNLM"/>
    </source>
</evidence>
<gene>
    <name evidence="2" type="ORF">FYJ29_04475</name>
</gene>
<accession>A0A6L5X9U1</accession>
<dbReference type="Proteomes" id="UP000483362">
    <property type="component" value="Unassembled WGS sequence"/>
</dbReference>
<evidence type="ECO:0000313" key="3">
    <source>
        <dbReference type="Proteomes" id="UP000483362"/>
    </source>
</evidence>
<sequence>MMKIARYILGAALMVTGLLTTSCDTDNVAELYNAQQENVAMQTSTIALKQSEADGEYSVQVVRSKTKGEYTVAYSFKGDDVFVDEGHGSVTFADGQGTAVIKVKAQNMEFGNTYSFTVELADDVKATTDTTIHHSGTTGNVYATTLSVTRDYEWEELGTGKLTSESMGDDSGNPSTWEVEVLKAKGYDVYKAVNCYEKGYDVMFKVNSDNTVTVPQQKAWTYTGYGPVAVVGTGTKTGNVLDCKLHHIVLSLNHDLGAYSEILTLPEK</sequence>
<keyword evidence="3" id="KW-1185">Reference proteome</keyword>
<feature type="signal peptide" evidence="1">
    <location>
        <begin position="1"/>
        <end position="22"/>
    </location>
</feature>
<dbReference type="RefSeq" id="WP_154327576.1">
    <property type="nucleotide sequence ID" value="NZ_CP045696.1"/>
</dbReference>
<dbReference type="AlphaFoldDB" id="A0A6L5X9U1"/>
<protein>
    <recommendedName>
        <fullName evidence="4">Calx-beta domain-containing protein</fullName>
    </recommendedName>
</protein>
<comment type="caution">
    <text evidence="2">The sequence shown here is derived from an EMBL/GenBank/DDBJ whole genome shotgun (WGS) entry which is preliminary data.</text>
</comment>
<evidence type="ECO:0000313" key="2">
    <source>
        <dbReference type="EMBL" id="MSS17021.1"/>
    </source>
</evidence>
<dbReference type="EMBL" id="VULT01000005">
    <property type="protein sequence ID" value="MSS17021.1"/>
    <property type="molecule type" value="Genomic_DNA"/>
</dbReference>
<name>A0A6L5X9U1_9BACT</name>